<dbReference type="Gene3D" id="3.40.50.720">
    <property type="entry name" value="NAD(P)-binding Rossmann-like Domain"/>
    <property type="match status" value="1"/>
</dbReference>
<sequence>MSTVVVVGAAGKIGRHLVRLLLARGDVPRGVVRTAEQVAELEAAGAEAVLFDVEAGDAASLAASLTGVDAVVFAAGAGPGSGPERKQTVDLGGSVLLADAATAAGVRRYVQISAAGIETPAGPDADPSWAAYVDAKARADEHLRGTDLDWTILRPGPLGDGPGSGRVTLTTEPGGGHVEREDVAALVLACLDEASSIGCQWYVTGGEGEPVDGAVQDAARAAAAEG</sequence>
<dbReference type="STRING" id="988821.SAMN05421867_11955"/>
<reference evidence="2 3" key="1">
    <citation type="submission" date="2016-10" db="EMBL/GenBank/DDBJ databases">
        <authorList>
            <person name="de Groot N.N."/>
        </authorList>
    </citation>
    <scope>NUCLEOTIDE SEQUENCE [LARGE SCALE GENOMIC DNA]</scope>
    <source>
        <strain evidence="2 3">CGMCC 4.6945</strain>
    </source>
</reference>
<dbReference type="EMBL" id="FOKA01000019">
    <property type="protein sequence ID" value="SFB38600.1"/>
    <property type="molecule type" value="Genomic_DNA"/>
</dbReference>
<dbReference type="PANTHER" id="PTHR15020">
    <property type="entry name" value="FLAVIN REDUCTASE-RELATED"/>
    <property type="match status" value="1"/>
</dbReference>
<dbReference type="Pfam" id="PF13460">
    <property type="entry name" value="NAD_binding_10"/>
    <property type="match status" value="1"/>
</dbReference>
<evidence type="ECO:0000259" key="1">
    <source>
        <dbReference type="Pfam" id="PF13460"/>
    </source>
</evidence>
<evidence type="ECO:0000313" key="3">
    <source>
        <dbReference type="Proteomes" id="UP000199012"/>
    </source>
</evidence>
<dbReference type="AlphaFoldDB" id="A0A1I1AQH1"/>
<protein>
    <submittedName>
        <fullName evidence="2">Nucleoside-diphosphate-sugar epimerase</fullName>
    </submittedName>
</protein>
<dbReference type="InterPro" id="IPR016040">
    <property type="entry name" value="NAD(P)-bd_dom"/>
</dbReference>
<dbReference type="SUPFAM" id="SSF51735">
    <property type="entry name" value="NAD(P)-binding Rossmann-fold domains"/>
    <property type="match status" value="1"/>
</dbReference>
<dbReference type="OrthoDB" id="4248066at2"/>
<proteinExistence type="predicted"/>
<dbReference type="Proteomes" id="UP000199012">
    <property type="component" value="Unassembled WGS sequence"/>
</dbReference>
<evidence type="ECO:0000313" key="2">
    <source>
        <dbReference type="EMBL" id="SFB38600.1"/>
    </source>
</evidence>
<name>A0A1I1AQH1_9CELL</name>
<dbReference type="InterPro" id="IPR036291">
    <property type="entry name" value="NAD(P)-bd_dom_sf"/>
</dbReference>
<dbReference type="CDD" id="cd05243">
    <property type="entry name" value="SDR_a5"/>
    <property type="match status" value="1"/>
</dbReference>
<keyword evidence="3" id="KW-1185">Reference proteome</keyword>
<gene>
    <name evidence="2" type="ORF">SAMN05421867_11955</name>
</gene>
<accession>A0A1I1AQH1</accession>
<organism evidence="2 3">
    <name type="scientific">Cellulomonas marina</name>
    <dbReference type="NCBI Taxonomy" id="988821"/>
    <lineage>
        <taxon>Bacteria</taxon>
        <taxon>Bacillati</taxon>
        <taxon>Actinomycetota</taxon>
        <taxon>Actinomycetes</taxon>
        <taxon>Micrococcales</taxon>
        <taxon>Cellulomonadaceae</taxon>
        <taxon>Cellulomonas</taxon>
    </lineage>
</organism>
<dbReference type="RefSeq" id="WP_090034650.1">
    <property type="nucleotide sequence ID" value="NZ_BONM01000051.1"/>
</dbReference>
<feature type="domain" description="NAD(P)-binding" evidence="1">
    <location>
        <begin position="8"/>
        <end position="193"/>
    </location>
</feature>
<dbReference type="PANTHER" id="PTHR15020:SF50">
    <property type="entry name" value="UPF0659 PROTEIN YMR090W"/>
    <property type="match status" value="1"/>
</dbReference>